<name>A0A8T0A1X5_9BILA</name>
<dbReference type="AlphaFoldDB" id="A0A8T0A1X5"/>
<sequence>MNSDNTKLVEPYFDLGNLLFINKNSIEDMKNAEDLHIFTQKSTQHLFAKIWDLPRKIVQDATCVTLPEIDYSLPREKPIPKQKELTKWEKFAKEKGIISKKKRSKKVWDENTKEWKPRYGYRRAIKSENDTKDWLIEIPDKADPYKDYFAEKLNIKKEKANKEEFQRLKNIARNEKNSSQLSFTPLPSSKKIKINVNSEQKYTGIGPLEEKSKEQLN</sequence>
<evidence type="ECO:0000256" key="5">
    <source>
        <dbReference type="RuleBase" id="RU364132"/>
    </source>
</evidence>
<dbReference type="Pfam" id="PF04939">
    <property type="entry name" value="RRS1"/>
    <property type="match status" value="1"/>
</dbReference>
<evidence type="ECO:0000313" key="7">
    <source>
        <dbReference type="Proteomes" id="UP000605970"/>
    </source>
</evidence>
<keyword evidence="4 5" id="KW-0539">Nucleus</keyword>
<evidence type="ECO:0000313" key="6">
    <source>
        <dbReference type="EMBL" id="KAF7639542.1"/>
    </source>
</evidence>
<dbReference type="EMBL" id="JABEBT010000004">
    <property type="protein sequence ID" value="KAF7639542.1"/>
    <property type="molecule type" value="Genomic_DNA"/>
</dbReference>
<comment type="similarity">
    <text evidence="2 5">Belongs to the RRS1 family.</text>
</comment>
<proteinExistence type="inferred from homology"/>
<keyword evidence="3 5" id="KW-0690">Ribosome biogenesis</keyword>
<comment type="function">
    <text evidence="5">Involved in ribosomal large subunit assembly.</text>
</comment>
<gene>
    <name evidence="6" type="ORF">Mgra_00000871</name>
</gene>
<organism evidence="6 7">
    <name type="scientific">Meloidogyne graminicola</name>
    <dbReference type="NCBI Taxonomy" id="189291"/>
    <lineage>
        <taxon>Eukaryota</taxon>
        <taxon>Metazoa</taxon>
        <taxon>Ecdysozoa</taxon>
        <taxon>Nematoda</taxon>
        <taxon>Chromadorea</taxon>
        <taxon>Rhabditida</taxon>
        <taxon>Tylenchina</taxon>
        <taxon>Tylenchomorpha</taxon>
        <taxon>Tylenchoidea</taxon>
        <taxon>Meloidogynidae</taxon>
        <taxon>Meloidogyninae</taxon>
        <taxon>Meloidogyne</taxon>
    </lineage>
</organism>
<protein>
    <recommendedName>
        <fullName evidence="5">Ribosome biogenesis regulatory protein</fullName>
    </recommendedName>
</protein>
<dbReference type="Proteomes" id="UP000605970">
    <property type="component" value="Unassembled WGS sequence"/>
</dbReference>
<accession>A0A8T0A1X5</accession>
<evidence type="ECO:0000256" key="1">
    <source>
        <dbReference type="ARBA" id="ARBA00004123"/>
    </source>
</evidence>
<dbReference type="GO" id="GO:0042254">
    <property type="term" value="P:ribosome biogenesis"/>
    <property type="evidence" value="ECO:0007669"/>
    <property type="project" value="UniProtKB-KW"/>
</dbReference>
<comment type="caution">
    <text evidence="6">The sequence shown here is derived from an EMBL/GenBank/DDBJ whole genome shotgun (WGS) entry which is preliminary data.</text>
</comment>
<evidence type="ECO:0000256" key="4">
    <source>
        <dbReference type="ARBA" id="ARBA00023242"/>
    </source>
</evidence>
<dbReference type="OrthoDB" id="28455at2759"/>
<dbReference type="InterPro" id="IPR007023">
    <property type="entry name" value="Ribosom_reg"/>
</dbReference>
<reference evidence="6" key="1">
    <citation type="journal article" date="2020" name="Ecol. Evol.">
        <title>Genome structure and content of the rice root-knot nematode (Meloidogyne graminicola).</title>
        <authorList>
            <person name="Phan N.T."/>
            <person name="Danchin E.G.J."/>
            <person name="Klopp C."/>
            <person name="Perfus-Barbeoch L."/>
            <person name="Kozlowski D.K."/>
            <person name="Koutsovoulos G.D."/>
            <person name="Lopez-Roques C."/>
            <person name="Bouchez O."/>
            <person name="Zahm M."/>
            <person name="Besnard G."/>
            <person name="Bellafiore S."/>
        </authorList>
    </citation>
    <scope>NUCLEOTIDE SEQUENCE</scope>
    <source>
        <strain evidence="6">VN-18</strain>
    </source>
</reference>
<dbReference type="GO" id="GO:0005634">
    <property type="term" value="C:nucleus"/>
    <property type="evidence" value="ECO:0007669"/>
    <property type="project" value="UniProtKB-SubCell"/>
</dbReference>
<comment type="subcellular location">
    <subcellularLocation>
        <location evidence="1 5">Nucleus</location>
    </subcellularLocation>
</comment>
<evidence type="ECO:0000256" key="3">
    <source>
        <dbReference type="ARBA" id="ARBA00022517"/>
    </source>
</evidence>
<keyword evidence="7" id="KW-1185">Reference proteome</keyword>
<evidence type="ECO:0000256" key="2">
    <source>
        <dbReference type="ARBA" id="ARBA00010077"/>
    </source>
</evidence>